<comment type="caution">
    <text evidence="1">The sequence shown here is derived from an EMBL/GenBank/DDBJ whole genome shotgun (WGS) entry which is preliminary data.</text>
</comment>
<dbReference type="InterPro" id="IPR036593">
    <property type="entry name" value="CPE0013-like_sf"/>
</dbReference>
<keyword evidence="2" id="KW-1185">Reference proteome</keyword>
<reference evidence="1 2" key="1">
    <citation type="submission" date="2018-08" db="EMBL/GenBank/DDBJ databases">
        <title>Genomic Encyclopedia of Type Strains, Phase IV (KMG-IV): sequencing the most valuable type-strain genomes for metagenomic binning, comparative biology and taxonomic classification.</title>
        <authorList>
            <person name="Goeker M."/>
        </authorList>
    </citation>
    <scope>NUCLEOTIDE SEQUENCE [LARGE SCALE GENOMIC DNA]</scope>
    <source>
        <strain evidence="1 2">DSM 23923</strain>
    </source>
</reference>
<dbReference type="Proteomes" id="UP000256388">
    <property type="component" value="Unassembled WGS sequence"/>
</dbReference>
<dbReference type="PANTHER" id="PTHR39450">
    <property type="entry name" value="MOLYBDOPTERIN OXIDOREDUCTASE, 4FE-4S CLUSTER-BINDING SUBUNIT"/>
    <property type="match status" value="1"/>
</dbReference>
<dbReference type="Pfam" id="PF07892">
    <property type="entry name" value="DUF1667"/>
    <property type="match status" value="1"/>
</dbReference>
<evidence type="ECO:0000313" key="1">
    <source>
        <dbReference type="EMBL" id="REG05500.1"/>
    </source>
</evidence>
<dbReference type="EMBL" id="QUMS01000005">
    <property type="protein sequence ID" value="REG05500.1"/>
    <property type="molecule type" value="Genomic_DNA"/>
</dbReference>
<dbReference type="Gene3D" id="3.10.530.10">
    <property type="entry name" value="CPE0013-like"/>
    <property type="match status" value="1"/>
</dbReference>
<evidence type="ECO:0000313" key="2">
    <source>
        <dbReference type="Proteomes" id="UP000256388"/>
    </source>
</evidence>
<dbReference type="InterPro" id="IPR012460">
    <property type="entry name" value="DUF1667"/>
</dbReference>
<organism evidence="1 2">
    <name type="scientific">Pelolinea submarina</name>
    <dbReference type="NCBI Taxonomy" id="913107"/>
    <lineage>
        <taxon>Bacteria</taxon>
        <taxon>Bacillati</taxon>
        <taxon>Chloroflexota</taxon>
        <taxon>Anaerolineae</taxon>
        <taxon>Anaerolineales</taxon>
        <taxon>Anaerolineaceae</taxon>
        <taxon>Pelolinea</taxon>
    </lineage>
</organism>
<dbReference type="SUPFAM" id="SSF160148">
    <property type="entry name" value="CPE0013-like"/>
    <property type="match status" value="1"/>
</dbReference>
<dbReference type="PANTHER" id="PTHR39450:SF1">
    <property type="entry name" value="DUF1667 DOMAIN-CONTAINING PROTEIN"/>
    <property type="match status" value="1"/>
</dbReference>
<gene>
    <name evidence="1" type="ORF">DFR64_2904</name>
</gene>
<protein>
    <submittedName>
        <fullName evidence="1">CxxC motif-containing protein</fullName>
    </submittedName>
</protein>
<dbReference type="AlphaFoldDB" id="A0A347ZWS6"/>
<dbReference type="OrthoDB" id="9811531at2"/>
<sequence>MKEIQKLICISCPKGCTLEVTVDGDTVVKVSGETCKKGVDYAEKEISDPRRMIATTVRVKNGFHPLVPVYSLQPVPKPLIQNVLKELRKVELTAPVKQGSVVLENVLGTGANIIASRDMPAK</sequence>
<accession>A0A347ZWS6</accession>
<dbReference type="SUPFAM" id="SSF53706">
    <property type="entry name" value="Formate dehydrogenase/DMSO reductase, domains 1-3"/>
    <property type="match status" value="1"/>
</dbReference>
<dbReference type="RefSeq" id="WP_116226158.1">
    <property type="nucleotide sequence ID" value="NZ_AP018437.1"/>
</dbReference>
<proteinExistence type="predicted"/>
<name>A0A347ZWS6_9CHLR</name>